<evidence type="ECO:0000256" key="1">
    <source>
        <dbReference type="SAM" id="MobiDB-lite"/>
    </source>
</evidence>
<gene>
    <name evidence="2" type="ORF">RHS03_08593</name>
</gene>
<proteinExistence type="predicted"/>
<evidence type="ECO:0000313" key="3">
    <source>
        <dbReference type="Proteomes" id="UP000602905"/>
    </source>
</evidence>
<sequence>MSLGMWLVVSLRYQATISERWMANTKDAIMGSVSPVTGPFTLALLGHPRKISIPYPLNPILVSPIKKALGVLFFRRVRPVETRLYAFARNSFAAVSIAALIFRTATAFQQAQNEVGTRVTSSDCGLASPYHNISVLLDRLIHDDRWGNASSSASVTISTVVLDPASEYQSKCKWYGSECRVLWSQIFNVSVSSYPTQNQTRVLEYHSCSMLQKVLHYTQESSDIEAYQVRVQPIANMPRSMLLSSQMPRLWLLNSLELPIFFKGSLSDISKLKEVREYLPPMKLLRGSSIVGKANLITRRFIISSIVKDIIFNSKPVSDRILFALVKGNIRLTYFKDYRHRSLYPIVESSVAPLNISGDAIALATIRLTLSPSLMYYRNEAAIQEGGVPVDNVCDFIEDYRSSTILDVIGSVGGLFALLQAAHLLLFGRPLFWGLVGAKTISPFGLLGQCSSRGFKRRLREEYHIQSTKEGTDTIHIVKFLRDFVIDFGPANLDSESHALQQSRPSSPRVETHEESAAEAQTPLMRTPPEDESSLGETKPVDDQSYPNKAVRRNSI</sequence>
<comment type="caution">
    <text evidence="2">The sequence shown here is derived from an EMBL/GenBank/DDBJ whole genome shotgun (WGS) entry which is preliminary data.</text>
</comment>
<dbReference type="OrthoDB" id="3261585at2759"/>
<reference evidence="2" key="1">
    <citation type="submission" date="2020-09" db="EMBL/GenBank/DDBJ databases">
        <title>Comparative genome analyses of four rice-infecting Rhizoctonia solani isolates reveal extensive enrichment of homogalacturonan modification genes.</title>
        <authorList>
            <person name="Lee D.-Y."/>
            <person name="Jeon J."/>
            <person name="Kim K.-T."/>
            <person name="Cheong K."/>
            <person name="Song H."/>
            <person name="Choi G."/>
            <person name="Ko J."/>
            <person name="Opiyo S.O."/>
            <person name="Zuo S."/>
            <person name="Madhav S."/>
            <person name="Lee Y.-H."/>
            <person name="Wang G.-L."/>
        </authorList>
    </citation>
    <scope>NUCLEOTIDE SEQUENCE</scope>
    <source>
        <strain evidence="2">AG1-IA WGL</strain>
    </source>
</reference>
<feature type="region of interest" description="Disordered" evidence="1">
    <location>
        <begin position="496"/>
        <end position="556"/>
    </location>
</feature>
<dbReference type="Proteomes" id="UP000602905">
    <property type="component" value="Unassembled WGS sequence"/>
</dbReference>
<name>A0A8H7LPV2_9AGAM</name>
<dbReference type="AlphaFoldDB" id="A0A8H7LPV2"/>
<feature type="non-terminal residue" evidence="2">
    <location>
        <position position="1"/>
    </location>
</feature>
<accession>A0A8H7LPV2</accession>
<protein>
    <submittedName>
        <fullName evidence="2">Uncharacterized protein</fullName>
    </submittedName>
</protein>
<dbReference type="EMBL" id="JACYCD010000497">
    <property type="protein sequence ID" value="KAF8692580.1"/>
    <property type="molecule type" value="Genomic_DNA"/>
</dbReference>
<evidence type="ECO:0000313" key="2">
    <source>
        <dbReference type="EMBL" id="KAF8692580.1"/>
    </source>
</evidence>
<organism evidence="2 3">
    <name type="scientific">Rhizoctonia solani</name>
    <dbReference type="NCBI Taxonomy" id="456999"/>
    <lineage>
        <taxon>Eukaryota</taxon>
        <taxon>Fungi</taxon>
        <taxon>Dikarya</taxon>
        <taxon>Basidiomycota</taxon>
        <taxon>Agaricomycotina</taxon>
        <taxon>Agaricomycetes</taxon>
        <taxon>Cantharellales</taxon>
        <taxon>Ceratobasidiaceae</taxon>
        <taxon>Rhizoctonia</taxon>
    </lineage>
</organism>